<evidence type="ECO:0000313" key="1">
    <source>
        <dbReference type="EMBL" id="ALY08477.1"/>
    </source>
</evidence>
<dbReference type="EMBL" id="KU160639">
    <property type="protein sequence ID" value="ALY08477.1"/>
    <property type="molecule type" value="Genomic_DNA"/>
</dbReference>
<evidence type="ECO:0008006" key="3">
    <source>
        <dbReference type="Google" id="ProtNLM"/>
    </source>
</evidence>
<sequence length="166" mass="17793">MAKMMSPKTTIWWVPESANWNPSAPSAALLTAARNISCAIVSGYTLNATASDTDDTKSICDAANVQTPTFKNYEASLTFFRDSDVADLVSDYSKAFQFFKQKGAAGYLVRRLGKLSSAAAAVGDLVSSYKVISDNPQDVVGDSGPIQFTVPFLAQGRMEQYVALVA</sequence>
<reference evidence="1 2" key="1">
    <citation type="submission" date="2015-11" db="EMBL/GenBank/DDBJ databases">
        <authorList>
            <person name="Conboy A.J."/>
            <person name="Conboy D.B."/>
            <person name="Cross T."/>
            <person name="Afram P."/>
            <person name="Dunbar D."/>
            <person name="Schaff J.E."/>
            <person name="Dashiell C.L."/>
            <person name="Macialek J.A."/>
            <person name="Bradley K.W."/>
            <person name="Asai D.J."/>
            <person name="Bowman C.A."/>
            <person name="Russell D.A."/>
            <person name="Pope W.H."/>
            <person name="Jacobs-Sera D."/>
            <person name="Hendrix R.W."/>
            <person name="Hatfull G.F."/>
        </authorList>
    </citation>
    <scope>NUCLEOTIDE SEQUENCE [LARGE SCALE GENOMIC DNA]</scope>
</reference>
<dbReference type="InterPro" id="IPR058009">
    <property type="entry name" value="TTP_Phage_16"/>
</dbReference>
<proteinExistence type="predicted"/>
<gene>
    <name evidence="1" type="primary">32</name>
    <name evidence="1" type="ORF">ANANSI_32</name>
</gene>
<organism evidence="1 2">
    <name type="scientific">Arthrobacter phage Anansi</name>
    <dbReference type="NCBI Taxonomy" id="1772292"/>
    <lineage>
        <taxon>Viruses</taxon>
        <taxon>Duplodnaviria</taxon>
        <taxon>Heunggongvirae</taxon>
        <taxon>Uroviricota</taxon>
        <taxon>Caudoviricetes</taxon>
        <taxon>Amigovirus</taxon>
        <taxon>Amigovirus amigo</taxon>
    </lineage>
</organism>
<accession>A0A0U4B185</accession>
<dbReference type="Pfam" id="PF25595">
    <property type="entry name" value="Phage_TTP_16"/>
    <property type="match status" value="1"/>
</dbReference>
<name>A0A0U4B185_9CAUD</name>
<evidence type="ECO:0000313" key="2">
    <source>
        <dbReference type="Proteomes" id="UP000222515"/>
    </source>
</evidence>
<dbReference type="Proteomes" id="UP000222515">
    <property type="component" value="Segment"/>
</dbReference>
<protein>
    <recommendedName>
        <fullName evidence="3">Major tail protein</fullName>
    </recommendedName>
</protein>